<dbReference type="PANTHER" id="PTHR15665">
    <property type="entry name" value="ASTEROID PROTEIN"/>
    <property type="match status" value="1"/>
</dbReference>
<dbReference type="PROSITE" id="PS00841">
    <property type="entry name" value="XPG_1"/>
    <property type="match status" value="1"/>
</dbReference>
<comment type="similarity">
    <text evidence="1">Belongs to the asteroid family.</text>
</comment>
<dbReference type="OrthoDB" id="25987at2759"/>
<proteinExistence type="inferred from homology"/>
<reference evidence="3 4" key="1">
    <citation type="journal article" date="2012" name="Science">
        <title>The Paleozoic origin of enzymatic lignin decomposition reconstructed from 31 fungal genomes.</title>
        <authorList>
            <person name="Floudas D."/>
            <person name="Binder M."/>
            <person name="Riley R."/>
            <person name="Barry K."/>
            <person name="Blanchette R.A."/>
            <person name="Henrissat B."/>
            <person name="Martinez A.T."/>
            <person name="Otillar R."/>
            <person name="Spatafora J.W."/>
            <person name="Yadav J.S."/>
            <person name="Aerts A."/>
            <person name="Benoit I."/>
            <person name="Boyd A."/>
            <person name="Carlson A."/>
            <person name="Copeland A."/>
            <person name="Coutinho P.M."/>
            <person name="de Vries R.P."/>
            <person name="Ferreira P."/>
            <person name="Findley K."/>
            <person name="Foster B."/>
            <person name="Gaskell J."/>
            <person name="Glotzer D."/>
            <person name="Gorecki P."/>
            <person name="Heitman J."/>
            <person name="Hesse C."/>
            <person name="Hori C."/>
            <person name="Igarashi K."/>
            <person name="Jurgens J.A."/>
            <person name="Kallen N."/>
            <person name="Kersten P."/>
            <person name="Kohler A."/>
            <person name="Kuees U."/>
            <person name="Kumar T.K.A."/>
            <person name="Kuo A."/>
            <person name="LaButti K."/>
            <person name="Larrondo L.F."/>
            <person name="Lindquist E."/>
            <person name="Ling A."/>
            <person name="Lombard V."/>
            <person name="Lucas S."/>
            <person name="Lundell T."/>
            <person name="Martin R."/>
            <person name="McLaughlin D.J."/>
            <person name="Morgenstern I."/>
            <person name="Morin E."/>
            <person name="Murat C."/>
            <person name="Nagy L.G."/>
            <person name="Nolan M."/>
            <person name="Ohm R.A."/>
            <person name="Patyshakuliyeva A."/>
            <person name="Rokas A."/>
            <person name="Ruiz-Duenas F.J."/>
            <person name="Sabat G."/>
            <person name="Salamov A."/>
            <person name="Samejima M."/>
            <person name="Schmutz J."/>
            <person name="Slot J.C."/>
            <person name="St John F."/>
            <person name="Stenlid J."/>
            <person name="Sun H."/>
            <person name="Sun S."/>
            <person name="Syed K."/>
            <person name="Tsang A."/>
            <person name="Wiebenga A."/>
            <person name="Young D."/>
            <person name="Pisabarro A."/>
            <person name="Eastwood D.C."/>
            <person name="Martin F."/>
            <person name="Cullen D."/>
            <person name="Grigoriev I.V."/>
            <person name="Hibbett D.S."/>
        </authorList>
    </citation>
    <scope>NUCLEOTIDE SEQUENCE</scope>
    <source>
        <strain evidence="4">FP-58527</strain>
    </source>
</reference>
<evidence type="ECO:0000256" key="2">
    <source>
        <dbReference type="SAM" id="MobiDB-lite"/>
    </source>
</evidence>
<dbReference type="PANTHER" id="PTHR15665:SF1">
    <property type="entry name" value="PROTEIN ASTEROID HOMOLOG 1"/>
    <property type="match status" value="1"/>
</dbReference>
<keyword evidence="4" id="KW-1185">Reference proteome</keyword>
<dbReference type="EMBL" id="KE504252">
    <property type="protein sequence ID" value="EPS93888.1"/>
    <property type="molecule type" value="Genomic_DNA"/>
</dbReference>
<dbReference type="InterPro" id="IPR029060">
    <property type="entry name" value="PIN-like_dom_sf"/>
</dbReference>
<dbReference type="STRING" id="743788.S8DRS0"/>
<evidence type="ECO:0000313" key="4">
    <source>
        <dbReference type="Proteomes" id="UP000015241"/>
    </source>
</evidence>
<dbReference type="InterPro" id="IPR019974">
    <property type="entry name" value="XPG_CS"/>
</dbReference>
<dbReference type="HOGENOM" id="CLU_314230_0_0_1"/>
<accession>S8DRS0</accession>
<feature type="region of interest" description="Disordered" evidence="2">
    <location>
        <begin position="241"/>
        <end position="260"/>
    </location>
</feature>
<dbReference type="GO" id="GO:0016788">
    <property type="term" value="F:hydrolase activity, acting on ester bonds"/>
    <property type="evidence" value="ECO:0007669"/>
    <property type="project" value="InterPro"/>
</dbReference>
<dbReference type="eggNOG" id="ENOG502QQRA">
    <property type="taxonomic scope" value="Eukaryota"/>
</dbReference>
<dbReference type="Proteomes" id="UP000015241">
    <property type="component" value="Unassembled WGS sequence"/>
</dbReference>
<evidence type="ECO:0000313" key="3">
    <source>
        <dbReference type="EMBL" id="EPS93888.1"/>
    </source>
</evidence>
<dbReference type="InterPro" id="IPR026832">
    <property type="entry name" value="Asteroid"/>
</dbReference>
<organism evidence="3 4">
    <name type="scientific">Fomitopsis schrenkii</name>
    <name type="common">Brown rot fungus</name>
    <dbReference type="NCBI Taxonomy" id="2126942"/>
    <lineage>
        <taxon>Eukaryota</taxon>
        <taxon>Fungi</taxon>
        <taxon>Dikarya</taxon>
        <taxon>Basidiomycota</taxon>
        <taxon>Agaricomycotina</taxon>
        <taxon>Agaricomycetes</taxon>
        <taxon>Polyporales</taxon>
        <taxon>Fomitopsis</taxon>
    </lineage>
</organism>
<dbReference type="AlphaFoldDB" id="S8DRS0"/>
<dbReference type="Gene3D" id="3.40.50.1010">
    <property type="entry name" value="5'-nuclease"/>
    <property type="match status" value="1"/>
</dbReference>
<gene>
    <name evidence="3" type="ORF">FOMPIDRAFT_1038971</name>
</gene>
<protein>
    <recommendedName>
        <fullName evidence="5">Asteroid domain-containing protein</fullName>
    </recommendedName>
</protein>
<dbReference type="SUPFAM" id="SSF88723">
    <property type="entry name" value="PIN domain-like"/>
    <property type="match status" value="1"/>
</dbReference>
<dbReference type="InParanoid" id="S8DRS0"/>
<evidence type="ECO:0008006" key="5">
    <source>
        <dbReference type="Google" id="ProtNLM"/>
    </source>
</evidence>
<sequence length="852" mass="93662">MGIHGLTTYLRESRTALVRATTFPLHQAAGPTTIVVDGWSFIFELASWAGLPWIYGGEYEAFSRLITEVVTAWRSVGLRVCFVFDGAYPALKFPTLVSRATQNPLKVGQLFFRTSSAARSTPRFLRENSLLPPLSFAACVETLRNLAASSTPREEDPWLELHFADEEGDPYAVALAARLHAYVVGRDSDFVVLNADGYQGYIPLDEMVWVAESAFSETGSLSSTTTEGEDDVDANGFKTVRKSKSRKREQEGALAGRGLIPPSATDDTTLSLVCNVYTPAALATKLQIPVSLLPLLGALVGNDFTSASSDTAPAAALRNRNLQYMFFERQLTLSQRITRVADTLRELLGPEQKRKRRKQIGSVMELIDAAVHALLLRPPDTMASGEMEAIVERIVEATLQYAIPRSDDSAAPTDACALHGEDACRLVDFFSRLERDVATRNERDLGDEEPYQAGPNVYAQVRDMYVAAYRRGDLSPRAVDVLNTGTTWVRLALEDPDKESVSRSVTRPIRLWCYALLDAGVGLPAPSEKEHQEEEVDSDDELIDVVEEDSDEDYLSPLRTALERLDHSAIPGDAAYVPPSLAPPPRPKVVTEYLRRSTRLASEEVTVPFIGTLLDEFAMDAPGQHASLPMQLWSEELRLTFLLRALASDTPHVRAFHGSRLTVILAIRWIVIRMHARAEESPTLREKQLERWTREEVQGFLSAFSWSASSREASPSEVDAADADEPIPIEERNIQLVTQVGLASDAIEQFAQLLFVGRVVPNPMIHFSGVRLHRALTTQGGGGALGVADDLLDACLDGLDGALMTKPTKAKKKRKDRVAAEAVSSTTLQQNRQRLGPAAASNMYDVLAAMSA</sequence>
<name>S8DRS0_FOMSC</name>
<evidence type="ECO:0000256" key="1">
    <source>
        <dbReference type="ARBA" id="ARBA00007398"/>
    </source>
</evidence>